<feature type="compositionally biased region" description="Low complexity" evidence="1">
    <location>
        <begin position="355"/>
        <end position="364"/>
    </location>
</feature>
<evidence type="ECO:0000313" key="3">
    <source>
        <dbReference type="Proteomes" id="UP000283509"/>
    </source>
</evidence>
<protein>
    <submittedName>
        <fullName evidence="2">Uncharacterized protein</fullName>
    </submittedName>
</protein>
<dbReference type="AlphaFoldDB" id="A0A3R7QU29"/>
<feature type="region of interest" description="Disordered" evidence="1">
    <location>
        <begin position="344"/>
        <end position="401"/>
    </location>
</feature>
<gene>
    <name evidence="2" type="ORF">C7M84_002892</name>
</gene>
<feature type="compositionally biased region" description="Low complexity" evidence="1">
    <location>
        <begin position="376"/>
        <end position="401"/>
    </location>
</feature>
<dbReference type="EMBL" id="QCYY01001388">
    <property type="protein sequence ID" value="ROT78387.1"/>
    <property type="molecule type" value="Genomic_DNA"/>
</dbReference>
<name>A0A3R7QU29_PENVA</name>
<proteinExistence type="predicted"/>
<reference evidence="2 3" key="2">
    <citation type="submission" date="2019-01" db="EMBL/GenBank/DDBJ databases">
        <title>The decoding of complex shrimp genome reveals the adaptation for benthos swimmer, frequently molting mechanism and breeding impact on genome.</title>
        <authorList>
            <person name="Sun Y."/>
            <person name="Gao Y."/>
            <person name="Yu Y."/>
        </authorList>
    </citation>
    <scope>NUCLEOTIDE SEQUENCE [LARGE SCALE GENOMIC DNA]</scope>
    <source>
        <tissue evidence="2">Muscle</tissue>
    </source>
</reference>
<dbReference type="STRING" id="6689.A0A3R7QU29"/>
<dbReference type="Proteomes" id="UP000283509">
    <property type="component" value="Unassembled WGS sequence"/>
</dbReference>
<reference evidence="2 3" key="1">
    <citation type="submission" date="2018-04" db="EMBL/GenBank/DDBJ databases">
        <authorList>
            <person name="Zhang X."/>
            <person name="Yuan J."/>
            <person name="Li F."/>
            <person name="Xiang J."/>
        </authorList>
    </citation>
    <scope>NUCLEOTIDE SEQUENCE [LARGE SCALE GENOMIC DNA]</scope>
    <source>
        <tissue evidence="2">Muscle</tissue>
    </source>
</reference>
<evidence type="ECO:0000256" key="1">
    <source>
        <dbReference type="SAM" id="MobiDB-lite"/>
    </source>
</evidence>
<accession>A0A3R7QU29</accession>
<evidence type="ECO:0000313" key="2">
    <source>
        <dbReference type="EMBL" id="ROT78387.1"/>
    </source>
</evidence>
<sequence length="401" mass="44149">MLRYFPFGYIDIFSPPPPWAEYTSLPLSFFPSLLLSLSSSPPSPSPHLFFSPFLLLPFPSLFLPISLSPILPPSLLLPISLSLFSPLPSPSLLSPSSLLLPLSFSPSPLSTCSPQLSSLIDLTYGYRYALGVRLIKRPPLSFFPTGSSPSHRTSTVSAMGVAWWAGHGGKWAVLLLLLMSPSPSHLAPSDLKAVLSDAYIFFSYPSLSSFPPAPKNLHPTHYSPFHPTHPLPSTSTHQVLPSPFHPLNPPFFLPTHPHTQSSLLPFVPTTHPSSLLPTHHPSFPHHIFLSSLPPTHPSLSTHPTTHPPLSYHHHPFLPFYPLHPPFFPLPPIFLLPSPTTLSLLPTQPTHPPPTHHNTPILPSSDLHRHPPPPRHLPSTHPPSFHAPPFFAPTHPFNTRSQ</sequence>
<comment type="caution">
    <text evidence="2">The sequence shown here is derived from an EMBL/GenBank/DDBJ whole genome shotgun (WGS) entry which is preliminary data.</text>
</comment>
<organism evidence="2 3">
    <name type="scientific">Penaeus vannamei</name>
    <name type="common">Whiteleg shrimp</name>
    <name type="synonym">Litopenaeus vannamei</name>
    <dbReference type="NCBI Taxonomy" id="6689"/>
    <lineage>
        <taxon>Eukaryota</taxon>
        <taxon>Metazoa</taxon>
        <taxon>Ecdysozoa</taxon>
        <taxon>Arthropoda</taxon>
        <taxon>Crustacea</taxon>
        <taxon>Multicrustacea</taxon>
        <taxon>Malacostraca</taxon>
        <taxon>Eumalacostraca</taxon>
        <taxon>Eucarida</taxon>
        <taxon>Decapoda</taxon>
        <taxon>Dendrobranchiata</taxon>
        <taxon>Penaeoidea</taxon>
        <taxon>Penaeidae</taxon>
        <taxon>Penaeus</taxon>
    </lineage>
</organism>
<keyword evidence="3" id="KW-1185">Reference proteome</keyword>